<evidence type="ECO:0000256" key="4">
    <source>
        <dbReference type="SAM" id="MobiDB-lite"/>
    </source>
</evidence>
<feature type="domain" description="BHLH" evidence="5">
    <location>
        <begin position="88"/>
        <end position="139"/>
    </location>
</feature>
<dbReference type="SMART" id="SM00353">
    <property type="entry name" value="HLH"/>
    <property type="match status" value="1"/>
</dbReference>
<feature type="compositionally biased region" description="Low complexity" evidence="4">
    <location>
        <begin position="231"/>
        <end position="259"/>
    </location>
</feature>
<sequence>MTDPNGQHALASHDRLVTDPAFSSVRSSADDQDGSVMKFDDSALETLNAAVEQGADPFKYVTAGESSTGLKASDGKPSGSQPFARTPELRVSHKIAERKRRKEMKELFDELRDLLPSERGSKSSKWEILSKAIDHVTNMKNHNAELIREIERTRRELDMARGGNGQFAPYHTAPYAIPQAPLYPGIAAYPTPAAVSSAPATGAPPTPGIPIGTPTSGSIPTGRQQSPQVSQHTAAQQQQTLKSSPSQPGSSSSQPRLSL</sequence>
<dbReference type="OrthoDB" id="8964853at2759"/>
<feature type="region of interest" description="Disordered" evidence="4">
    <location>
        <begin position="193"/>
        <end position="259"/>
    </location>
</feature>
<reference evidence="6 7" key="1">
    <citation type="submission" date="2016-06" db="EMBL/GenBank/DDBJ databases">
        <title>Evolution of pathogenesis and genome organization in the Tremellales.</title>
        <authorList>
            <person name="Cuomo C."/>
            <person name="Litvintseva A."/>
            <person name="Heitman J."/>
            <person name="Chen Y."/>
            <person name="Sun S."/>
            <person name="Springer D."/>
            <person name="Dromer F."/>
            <person name="Young S."/>
            <person name="Zeng Q."/>
            <person name="Chapman S."/>
            <person name="Gujja S."/>
            <person name="Saif S."/>
            <person name="Birren B."/>
        </authorList>
    </citation>
    <scope>NUCLEOTIDE SEQUENCE [LARGE SCALE GENOMIC DNA]</scope>
    <source>
        <strain evidence="6 7">ATCC 28783</strain>
    </source>
</reference>
<dbReference type="PANTHER" id="PTHR10328:SF15">
    <property type="entry name" value="BHLH TRANSCRIPTION FACTOR"/>
    <property type="match status" value="1"/>
</dbReference>
<dbReference type="GO" id="GO:0003677">
    <property type="term" value="F:DNA binding"/>
    <property type="evidence" value="ECO:0007669"/>
    <property type="project" value="UniProtKB-KW"/>
</dbReference>
<dbReference type="EMBL" id="SDIL01000179">
    <property type="protein sequence ID" value="RXK34862.1"/>
    <property type="molecule type" value="Genomic_DNA"/>
</dbReference>
<dbReference type="GO" id="GO:0090575">
    <property type="term" value="C:RNA polymerase II transcription regulator complex"/>
    <property type="evidence" value="ECO:0007669"/>
    <property type="project" value="TreeGrafter"/>
</dbReference>
<dbReference type="InParanoid" id="A0A4Q1B8B1"/>
<dbReference type="Pfam" id="PF00010">
    <property type="entry name" value="HLH"/>
    <property type="match status" value="1"/>
</dbReference>
<feature type="compositionally biased region" description="Low complexity" evidence="4">
    <location>
        <begin position="209"/>
        <end position="222"/>
    </location>
</feature>
<protein>
    <recommendedName>
        <fullName evidence="5">BHLH domain-containing protein</fullName>
    </recommendedName>
</protein>
<feature type="region of interest" description="Disordered" evidence="4">
    <location>
        <begin position="66"/>
        <end position="93"/>
    </location>
</feature>
<comment type="caution">
    <text evidence="6">The sequence shown here is derived from an EMBL/GenBank/DDBJ whole genome shotgun (WGS) entry which is preliminary data.</text>
</comment>
<dbReference type="InterPro" id="IPR036638">
    <property type="entry name" value="HLH_DNA-bd_sf"/>
</dbReference>
<dbReference type="Proteomes" id="UP000289152">
    <property type="component" value="Unassembled WGS sequence"/>
</dbReference>
<dbReference type="SUPFAM" id="SSF47459">
    <property type="entry name" value="HLH, helix-loop-helix DNA-binding domain"/>
    <property type="match status" value="1"/>
</dbReference>
<evidence type="ECO:0000313" key="6">
    <source>
        <dbReference type="EMBL" id="RXK34862.1"/>
    </source>
</evidence>
<evidence type="ECO:0000256" key="1">
    <source>
        <dbReference type="ARBA" id="ARBA00023125"/>
    </source>
</evidence>
<name>A0A4Q1B8B1_TREME</name>
<dbReference type="GO" id="GO:0046983">
    <property type="term" value="F:protein dimerization activity"/>
    <property type="evidence" value="ECO:0007669"/>
    <property type="project" value="InterPro"/>
</dbReference>
<dbReference type="AlphaFoldDB" id="A0A4Q1B8B1"/>
<feature type="coiled-coil region" evidence="3">
    <location>
        <begin position="136"/>
        <end position="163"/>
    </location>
</feature>
<feature type="region of interest" description="Disordered" evidence="4">
    <location>
        <begin position="1"/>
        <end position="36"/>
    </location>
</feature>
<dbReference type="Gene3D" id="4.10.280.10">
    <property type="entry name" value="Helix-loop-helix DNA-binding domain"/>
    <property type="match status" value="1"/>
</dbReference>
<gene>
    <name evidence="6" type="ORF">M231_07880</name>
</gene>
<dbReference type="PROSITE" id="PS50888">
    <property type="entry name" value="BHLH"/>
    <property type="match status" value="1"/>
</dbReference>
<evidence type="ECO:0000259" key="5">
    <source>
        <dbReference type="PROSITE" id="PS50888"/>
    </source>
</evidence>
<evidence type="ECO:0000256" key="2">
    <source>
        <dbReference type="ARBA" id="ARBA00023242"/>
    </source>
</evidence>
<proteinExistence type="predicted"/>
<accession>A0A4Q1B8B1</accession>
<keyword evidence="2" id="KW-0539">Nucleus</keyword>
<keyword evidence="7" id="KW-1185">Reference proteome</keyword>
<dbReference type="VEuPathDB" id="FungiDB:TREMEDRAFT_59410"/>
<dbReference type="PANTHER" id="PTHR10328">
    <property type="entry name" value="PROTEIN MAX MYC-ASSOCIATED FACTOR X"/>
    <property type="match status" value="1"/>
</dbReference>
<evidence type="ECO:0000256" key="3">
    <source>
        <dbReference type="SAM" id="Coils"/>
    </source>
</evidence>
<evidence type="ECO:0000313" key="7">
    <source>
        <dbReference type="Proteomes" id="UP000289152"/>
    </source>
</evidence>
<dbReference type="STRING" id="5217.A0A4Q1B8B1"/>
<organism evidence="6 7">
    <name type="scientific">Tremella mesenterica</name>
    <name type="common">Jelly fungus</name>
    <dbReference type="NCBI Taxonomy" id="5217"/>
    <lineage>
        <taxon>Eukaryota</taxon>
        <taxon>Fungi</taxon>
        <taxon>Dikarya</taxon>
        <taxon>Basidiomycota</taxon>
        <taxon>Agaricomycotina</taxon>
        <taxon>Tremellomycetes</taxon>
        <taxon>Tremellales</taxon>
        <taxon>Tremellaceae</taxon>
        <taxon>Tremella</taxon>
    </lineage>
</organism>
<keyword evidence="3" id="KW-0175">Coiled coil</keyword>
<dbReference type="GO" id="GO:0045944">
    <property type="term" value="P:positive regulation of transcription by RNA polymerase II"/>
    <property type="evidence" value="ECO:0007669"/>
    <property type="project" value="TreeGrafter"/>
</dbReference>
<keyword evidence="1" id="KW-0238">DNA-binding</keyword>
<dbReference type="InterPro" id="IPR011598">
    <property type="entry name" value="bHLH_dom"/>
</dbReference>
<dbReference type="GO" id="GO:0003700">
    <property type="term" value="F:DNA-binding transcription factor activity"/>
    <property type="evidence" value="ECO:0007669"/>
    <property type="project" value="TreeGrafter"/>
</dbReference>